<feature type="compositionally biased region" description="Polar residues" evidence="1">
    <location>
        <begin position="71"/>
        <end position="85"/>
    </location>
</feature>
<keyword evidence="3" id="KW-1185">Reference proteome</keyword>
<evidence type="ECO:0000313" key="2">
    <source>
        <dbReference type="EMBL" id="GII03082.1"/>
    </source>
</evidence>
<gene>
    <name evidence="2" type="ORF">Pta02_50900</name>
</gene>
<feature type="compositionally biased region" description="Polar residues" evidence="1">
    <location>
        <begin position="1"/>
        <end position="10"/>
    </location>
</feature>
<name>A0A8J3WXQ0_9ACTN</name>
<dbReference type="Proteomes" id="UP000634476">
    <property type="component" value="Unassembled WGS sequence"/>
</dbReference>
<comment type="caution">
    <text evidence="2">The sequence shown here is derived from an EMBL/GenBank/DDBJ whole genome shotgun (WGS) entry which is preliminary data.</text>
</comment>
<protein>
    <submittedName>
        <fullName evidence="2">Uncharacterized protein</fullName>
    </submittedName>
</protein>
<sequence>MPGYAHSTTPYPYPEYASKGPQDQAGQGQMLPAELVSTLIGLGITVGPSIVEGILDLFQKQGSGGVARPMSTGTSFSPMSTGTSAQQGQGQGQMIPADLFGTLLDIGIHHGPELMKGILDMFRSPSR</sequence>
<feature type="region of interest" description="Disordered" evidence="1">
    <location>
        <begin position="1"/>
        <end position="29"/>
    </location>
</feature>
<evidence type="ECO:0000256" key="1">
    <source>
        <dbReference type="SAM" id="MobiDB-lite"/>
    </source>
</evidence>
<evidence type="ECO:0000313" key="3">
    <source>
        <dbReference type="Proteomes" id="UP000634476"/>
    </source>
</evidence>
<dbReference type="AlphaFoldDB" id="A0A8J3WXQ0"/>
<dbReference type="EMBL" id="BOOK01000036">
    <property type="protein sequence ID" value="GII03082.1"/>
    <property type="molecule type" value="Genomic_DNA"/>
</dbReference>
<organism evidence="2 3">
    <name type="scientific">Planobispora takensis</name>
    <dbReference type="NCBI Taxonomy" id="1367882"/>
    <lineage>
        <taxon>Bacteria</taxon>
        <taxon>Bacillati</taxon>
        <taxon>Actinomycetota</taxon>
        <taxon>Actinomycetes</taxon>
        <taxon>Streptosporangiales</taxon>
        <taxon>Streptosporangiaceae</taxon>
        <taxon>Planobispora</taxon>
    </lineage>
</organism>
<proteinExistence type="predicted"/>
<reference evidence="2" key="1">
    <citation type="submission" date="2021-01" db="EMBL/GenBank/DDBJ databases">
        <title>Whole genome shotgun sequence of Planobispora takensis NBRC 109077.</title>
        <authorList>
            <person name="Komaki H."/>
            <person name="Tamura T."/>
        </authorList>
    </citation>
    <scope>NUCLEOTIDE SEQUENCE</scope>
    <source>
        <strain evidence="2">NBRC 109077</strain>
    </source>
</reference>
<accession>A0A8J3WXQ0</accession>
<feature type="region of interest" description="Disordered" evidence="1">
    <location>
        <begin position="66"/>
        <end position="91"/>
    </location>
</feature>